<dbReference type="InterPro" id="IPR001223">
    <property type="entry name" value="Glyco_hydro18_cat"/>
</dbReference>
<keyword evidence="17" id="KW-1185">Reference proteome</keyword>
<dbReference type="GO" id="GO:0008843">
    <property type="term" value="F:endochitinase activity"/>
    <property type="evidence" value="ECO:0007669"/>
    <property type="project" value="UniProtKB-EC"/>
</dbReference>
<dbReference type="STRING" id="690307.A0A1L9WNB4"/>
<feature type="disulfide bond" evidence="11">
    <location>
        <begin position="103"/>
        <end position="115"/>
    </location>
</feature>
<evidence type="ECO:0000256" key="1">
    <source>
        <dbReference type="ARBA" id="ARBA00000822"/>
    </source>
</evidence>
<keyword evidence="5 12" id="KW-0378">Hydrolase</keyword>
<feature type="domain" description="Chitin-binding type-1" evidence="14">
    <location>
        <begin position="86"/>
        <end position="138"/>
    </location>
</feature>
<dbReference type="PANTHER" id="PTHR11177:SF333">
    <property type="entry name" value="CHITINASE"/>
    <property type="match status" value="1"/>
</dbReference>
<feature type="domain" description="GH18" evidence="15">
    <location>
        <begin position="139"/>
        <end position="499"/>
    </location>
</feature>
<evidence type="ECO:0000256" key="8">
    <source>
        <dbReference type="ARBA" id="ARBA00023277"/>
    </source>
</evidence>
<keyword evidence="10" id="KW-0624">Polysaccharide degradation</keyword>
<dbReference type="InterPro" id="IPR001002">
    <property type="entry name" value="Chitin-bd_1"/>
</dbReference>
<feature type="signal peptide" evidence="13">
    <location>
        <begin position="1"/>
        <end position="23"/>
    </location>
</feature>
<dbReference type="GO" id="GO:0000272">
    <property type="term" value="P:polysaccharide catabolic process"/>
    <property type="evidence" value="ECO:0007669"/>
    <property type="project" value="UniProtKB-KW"/>
</dbReference>
<dbReference type="SMART" id="SM00270">
    <property type="entry name" value="ChtBD1"/>
    <property type="match status" value="1"/>
</dbReference>
<comment type="catalytic activity">
    <reaction evidence="1">
        <text>Random endo-hydrolysis of N-acetyl-beta-D-glucosaminide (1-&gt;4)-beta-linkages in chitin and chitodextrins.</text>
        <dbReference type="EC" id="3.2.1.14"/>
    </reaction>
</comment>
<evidence type="ECO:0000313" key="16">
    <source>
        <dbReference type="EMBL" id="OJJ97620.1"/>
    </source>
</evidence>
<dbReference type="InterPro" id="IPR036861">
    <property type="entry name" value="Endochitinase-like_sf"/>
</dbReference>
<dbReference type="OrthoDB" id="73875at2759"/>
<dbReference type="InterPro" id="IPR050314">
    <property type="entry name" value="Glycosyl_Hydrlase_18"/>
</dbReference>
<dbReference type="PROSITE" id="PS51910">
    <property type="entry name" value="GH18_2"/>
    <property type="match status" value="1"/>
</dbReference>
<evidence type="ECO:0000256" key="5">
    <source>
        <dbReference type="ARBA" id="ARBA00022801"/>
    </source>
</evidence>
<dbReference type="SMART" id="SM00636">
    <property type="entry name" value="Glyco_18"/>
    <property type="match status" value="1"/>
</dbReference>
<evidence type="ECO:0000259" key="15">
    <source>
        <dbReference type="PROSITE" id="PS51910"/>
    </source>
</evidence>
<dbReference type="AlphaFoldDB" id="A0A1L9WNB4"/>
<proteinExistence type="inferred from homology"/>
<evidence type="ECO:0000313" key="17">
    <source>
        <dbReference type="Proteomes" id="UP000184546"/>
    </source>
</evidence>
<gene>
    <name evidence="16" type="ORF">ASPACDRAFT_62608</name>
</gene>
<evidence type="ECO:0000256" key="9">
    <source>
        <dbReference type="ARBA" id="ARBA00023295"/>
    </source>
</evidence>
<evidence type="ECO:0000256" key="7">
    <source>
        <dbReference type="ARBA" id="ARBA00023026"/>
    </source>
</evidence>
<keyword evidence="6" id="KW-0146">Chitin degradation</keyword>
<dbReference type="EMBL" id="KV878982">
    <property type="protein sequence ID" value="OJJ97620.1"/>
    <property type="molecule type" value="Genomic_DNA"/>
</dbReference>
<feature type="chain" id="PRO_5012228437" description="chitinase" evidence="13">
    <location>
        <begin position="24"/>
        <end position="541"/>
    </location>
</feature>
<feature type="disulfide bond" evidence="11">
    <location>
        <begin position="108"/>
        <end position="122"/>
    </location>
</feature>
<dbReference type="Pfam" id="PF00704">
    <property type="entry name" value="Glyco_hydro_18"/>
    <property type="match status" value="1"/>
</dbReference>
<dbReference type="Gene3D" id="3.30.60.10">
    <property type="entry name" value="Endochitinase-like"/>
    <property type="match status" value="1"/>
</dbReference>
<accession>A0A1L9WNB4</accession>
<dbReference type="OMA" id="MGLELLW"/>
<reference evidence="17" key="1">
    <citation type="journal article" date="2017" name="Genome Biol.">
        <title>Comparative genomics reveals high biological diversity and specific adaptations in the industrially and medically important fungal genus Aspergillus.</title>
        <authorList>
            <person name="de Vries R.P."/>
            <person name="Riley R."/>
            <person name="Wiebenga A."/>
            <person name="Aguilar-Osorio G."/>
            <person name="Amillis S."/>
            <person name="Uchima C.A."/>
            <person name="Anderluh G."/>
            <person name="Asadollahi M."/>
            <person name="Askin M."/>
            <person name="Barry K."/>
            <person name="Battaglia E."/>
            <person name="Bayram O."/>
            <person name="Benocci T."/>
            <person name="Braus-Stromeyer S.A."/>
            <person name="Caldana C."/>
            <person name="Canovas D."/>
            <person name="Cerqueira G.C."/>
            <person name="Chen F."/>
            <person name="Chen W."/>
            <person name="Choi C."/>
            <person name="Clum A."/>
            <person name="Dos Santos R.A."/>
            <person name="Damasio A.R."/>
            <person name="Diallinas G."/>
            <person name="Emri T."/>
            <person name="Fekete E."/>
            <person name="Flipphi M."/>
            <person name="Freyberg S."/>
            <person name="Gallo A."/>
            <person name="Gournas C."/>
            <person name="Habgood R."/>
            <person name="Hainaut M."/>
            <person name="Harispe M.L."/>
            <person name="Henrissat B."/>
            <person name="Hilden K.S."/>
            <person name="Hope R."/>
            <person name="Hossain A."/>
            <person name="Karabika E."/>
            <person name="Karaffa L."/>
            <person name="Karanyi Z."/>
            <person name="Krasevec N."/>
            <person name="Kuo A."/>
            <person name="Kusch H."/>
            <person name="LaButti K."/>
            <person name="Lagendijk E.L."/>
            <person name="Lapidus A."/>
            <person name="Levasseur A."/>
            <person name="Lindquist E."/>
            <person name="Lipzen A."/>
            <person name="Logrieco A.F."/>
            <person name="MacCabe A."/>
            <person name="Maekelae M.R."/>
            <person name="Malavazi I."/>
            <person name="Melin P."/>
            <person name="Meyer V."/>
            <person name="Mielnichuk N."/>
            <person name="Miskei M."/>
            <person name="Molnar A.P."/>
            <person name="Mule G."/>
            <person name="Ngan C.Y."/>
            <person name="Orejas M."/>
            <person name="Orosz E."/>
            <person name="Ouedraogo J.P."/>
            <person name="Overkamp K.M."/>
            <person name="Park H.-S."/>
            <person name="Perrone G."/>
            <person name="Piumi F."/>
            <person name="Punt P.J."/>
            <person name="Ram A.F."/>
            <person name="Ramon A."/>
            <person name="Rauscher S."/>
            <person name="Record E."/>
            <person name="Riano-Pachon D.M."/>
            <person name="Robert V."/>
            <person name="Roehrig J."/>
            <person name="Ruller R."/>
            <person name="Salamov A."/>
            <person name="Salih N.S."/>
            <person name="Samson R.A."/>
            <person name="Sandor E."/>
            <person name="Sanguinetti M."/>
            <person name="Schuetze T."/>
            <person name="Sepcic K."/>
            <person name="Shelest E."/>
            <person name="Sherlock G."/>
            <person name="Sophianopoulou V."/>
            <person name="Squina F.M."/>
            <person name="Sun H."/>
            <person name="Susca A."/>
            <person name="Todd R.B."/>
            <person name="Tsang A."/>
            <person name="Unkles S.E."/>
            <person name="van de Wiele N."/>
            <person name="van Rossen-Uffink D."/>
            <person name="Oliveira J.V."/>
            <person name="Vesth T.C."/>
            <person name="Visser J."/>
            <person name="Yu J.-H."/>
            <person name="Zhou M."/>
            <person name="Andersen M.R."/>
            <person name="Archer D.B."/>
            <person name="Baker S.E."/>
            <person name="Benoit I."/>
            <person name="Brakhage A.A."/>
            <person name="Braus G.H."/>
            <person name="Fischer R."/>
            <person name="Frisvad J.C."/>
            <person name="Goldman G.H."/>
            <person name="Houbraken J."/>
            <person name="Oakley B."/>
            <person name="Pocsi I."/>
            <person name="Scazzocchio C."/>
            <person name="Seiboth B."/>
            <person name="vanKuyk P.A."/>
            <person name="Wortman J."/>
            <person name="Dyer P.S."/>
            <person name="Grigoriev I.V."/>
        </authorList>
    </citation>
    <scope>NUCLEOTIDE SEQUENCE [LARGE SCALE GENOMIC DNA]</scope>
    <source>
        <strain evidence="17">ATCC 16872 / CBS 172.66 / WB 5094</strain>
    </source>
</reference>
<dbReference type="SUPFAM" id="SSF54556">
    <property type="entry name" value="Chitinase insertion domain"/>
    <property type="match status" value="1"/>
</dbReference>
<sequence length="541" mass="60389">MTTTKAILFLLALLVWHFEAVTAYSINHEEFLPRGPASVDDEYTCSRTKRCKIGCCGPLDKTTGTGNCGYGLDFCGKACSADCDRKSECDPGWGREWSVALHCPLNVCCSKFGFCGTTSSFCGDAKVLSPACNGKSAHERTIGYYEGWNLEHACGKMTPEQIPLGYYTHLNFAFAYIDPQTFRIALMNNNTASLYKAVTGLKRKQSNLQVWIAIGGWAMNDPSPTQFTFSDLAASQTAQDAFFESLLSLMQTNDFDGVDLDWEYPVSEDHGGRPADFVNFVALLKRLRERLDQSGRRYGISITLPASYWYLRGFDIVNLEPHVDFLNMVTYDIHGTWDKTNHDDPYKACAHTNLTEINRALELLWRNNINPARVNLGLGFYGRSFTMKDPQCTAPGCQFTSGGRPGECTTTAGVLSNTEIQKVLSVNATGTHVTFYKEDAVKVLTWDKNQWVIYDDTETLRLKLELANRRCLGGTMVWAVDLDTDGMLIEALGSAMGKKKAQVWDIGELYSLLIPEWGTEDVDDVLGWKEKHQDQQQALMG</sequence>
<dbReference type="SUPFAM" id="SSF51445">
    <property type="entry name" value="(Trans)glycosidases"/>
    <property type="match status" value="1"/>
</dbReference>
<comment type="caution">
    <text evidence="11">Lacks conserved residue(s) required for the propagation of feature annotation.</text>
</comment>
<dbReference type="Gene3D" id="3.10.50.10">
    <property type="match status" value="1"/>
</dbReference>
<dbReference type="GeneID" id="30977616"/>
<dbReference type="PROSITE" id="PS50941">
    <property type="entry name" value="CHIT_BIND_I_2"/>
    <property type="match status" value="1"/>
</dbReference>
<dbReference type="GO" id="GO:0008061">
    <property type="term" value="F:chitin binding"/>
    <property type="evidence" value="ECO:0007669"/>
    <property type="project" value="UniProtKB-UniRule"/>
</dbReference>
<dbReference type="Gene3D" id="3.20.20.80">
    <property type="entry name" value="Glycosidases"/>
    <property type="match status" value="1"/>
</dbReference>
<evidence type="ECO:0000259" key="14">
    <source>
        <dbReference type="PROSITE" id="PS50941"/>
    </source>
</evidence>
<dbReference type="InterPro" id="IPR018371">
    <property type="entry name" value="Chitin-binding_1_CS"/>
</dbReference>
<keyword evidence="9 12" id="KW-0326">Glycosidase</keyword>
<dbReference type="RefSeq" id="XP_020053960.1">
    <property type="nucleotide sequence ID" value="XM_020203802.1"/>
</dbReference>
<evidence type="ECO:0000256" key="11">
    <source>
        <dbReference type="PROSITE-ProRule" id="PRU00261"/>
    </source>
</evidence>
<keyword evidence="4 11" id="KW-0147">Chitin-binding</keyword>
<dbReference type="InterPro" id="IPR017853">
    <property type="entry name" value="GH"/>
</dbReference>
<dbReference type="InterPro" id="IPR029070">
    <property type="entry name" value="Chitinase_insertion_sf"/>
</dbReference>
<comment type="similarity">
    <text evidence="2">Belongs to the glycosyl hydrolase 18 family. Chitinase class V subfamily.</text>
</comment>
<keyword evidence="13" id="KW-0732">Signal</keyword>
<keyword evidence="11" id="KW-1015">Disulfide bond</keyword>
<keyword evidence="8" id="KW-0119">Carbohydrate metabolism</keyword>
<dbReference type="InterPro" id="IPR001579">
    <property type="entry name" value="Glyco_hydro_18_chit_AS"/>
</dbReference>
<evidence type="ECO:0000256" key="4">
    <source>
        <dbReference type="ARBA" id="ARBA00022669"/>
    </source>
</evidence>
<dbReference type="PANTHER" id="PTHR11177">
    <property type="entry name" value="CHITINASE"/>
    <property type="match status" value="1"/>
</dbReference>
<dbReference type="InterPro" id="IPR011583">
    <property type="entry name" value="Chitinase_II/V-like_cat"/>
</dbReference>
<keyword evidence="7" id="KW-0843">Virulence</keyword>
<dbReference type="Proteomes" id="UP000184546">
    <property type="component" value="Unassembled WGS sequence"/>
</dbReference>
<dbReference type="PROSITE" id="PS01095">
    <property type="entry name" value="GH18_1"/>
    <property type="match status" value="1"/>
</dbReference>
<organism evidence="16 17">
    <name type="scientific">Aspergillus aculeatus (strain ATCC 16872 / CBS 172.66 / WB 5094)</name>
    <dbReference type="NCBI Taxonomy" id="690307"/>
    <lineage>
        <taxon>Eukaryota</taxon>
        <taxon>Fungi</taxon>
        <taxon>Dikarya</taxon>
        <taxon>Ascomycota</taxon>
        <taxon>Pezizomycotina</taxon>
        <taxon>Eurotiomycetes</taxon>
        <taxon>Eurotiomycetidae</taxon>
        <taxon>Eurotiales</taxon>
        <taxon>Aspergillaceae</taxon>
        <taxon>Aspergillus</taxon>
        <taxon>Aspergillus subgen. Circumdati</taxon>
    </lineage>
</organism>
<evidence type="ECO:0000256" key="2">
    <source>
        <dbReference type="ARBA" id="ARBA00008682"/>
    </source>
</evidence>
<dbReference type="VEuPathDB" id="FungiDB:ASPACDRAFT_62608"/>
<dbReference type="PROSITE" id="PS00026">
    <property type="entry name" value="CHIT_BIND_I_1"/>
    <property type="match status" value="1"/>
</dbReference>
<evidence type="ECO:0000256" key="3">
    <source>
        <dbReference type="ARBA" id="ARBA00012729"/>
    </source>
</evidence>
<protein>
    <recommendedName>
        <fullName evidence="3">chitinase</fullName>
        <ecNumber evidence="3">3.2.1.14</ecNumber>
    </recommendedName>
</protein>
<dbReference type="CDD" id="cd00035">
    <property type="entry name" value="ChtBD1"/>
    <property type="match status" value="1"/>
</dbReference>
<evidence type="ECO:0000256" key="10">
    <source>
        <dbReference type="ARBA" id="ARBA00023326"/>
    </source>
</evidence>
<evidence type="ECO:0000256" key="12">
    <source>
        <dbReference type="RuleBase" id="RU000489"/>
    </source>
</evidence>
<evidence type="ECO:0000256" key="13">
    <source>
        <dbReference type="SAM" id="SignalP"/>
    </source>
</evidence>
<evidence type="ECO:0000256" key="6">
    <source>
        <dbReference type="ARBA" id="ARBA00023024"/>
    </source>
</evidence>
<dbReference type="SUPFAM" id="SSF57016">
    <property type="entry name" value="Plant lectins/antimicrobial peptides"/>
    <property type="match status" value="1"/>
</dbReference>
<name>A0A1L9WNB4_ASPA1</name>
<dbReference type="Pfam" id="PF00187">
    <property type="entry name" value="Chitin_bind_1"/>
    <property type="match status" value="1"/>
</dbReference>
<dbReference type="GO" id="GO:0006032">
    <property type="term" value="P:chitin catabolic process"/>
    <property type="evidence" value="ECO:0007669"/>
    <property type="project" value="UniProtKB-KW"/>
</dbReference>
<dbReference type="EC" id="3.2.1.14" evidence="3"/>